<proteinExistence type="inferred from homology"/>
<evidence type="ECO:0000259" key="7">
    <source>
        <dbReference type="Pfam" id="PF07660"/>
    </source>
</evidence>
<dbReference type="GO" id="GO:0009279">
    <property type="term" value="C:cell outer membrane"/>
    <property type="evidence" value="ECO:0007669"/>
    <property type="project" value="UniProtKB-SubCell"/>
</dbReference>
<dbReference type="Pfam" id="PF07715">
    <property type="entry name" value="Plug"/>
    <property type="match status" value="1"/>
</dbReference>
<accession>A0A3E4WGJ2</accession>
<dbReference type="InterPro" id="IPR008969">
    <property type="entry name" value="CarboxyPept-like_regulatory"/>
</dbReference>
<evidence type="ECO:0000313" key="9">
    <source>
        <dbReference type="EMBL" id="RGM41309.1"/>
    </source>
</evidence>
<dbReference type="InterPro" id="IPR012910">
    <property type="entry name" value="Plug_dom"/>
</dbReference>
<dbReference type="GO" id="GO:0044718">
    <property type="term" value="P:siderophore transmembrane transport"/>
    <property type="evidence" value="ECO:0007669"/>
    <property type="project" value="TreeGrafter"/>
</dbReference>
<dbReference type="InterPro" id="IPR023996">
    <property type="entry name" value="TonB-dep_OMP_SusC/RagA"/>
</dbReference>
<dbReference type="Proteomes" id="UP000260780">
    <property type="component" value="Unassembled WGS sequence"/>
</dbReference>
<feature type="domain" description="Secretin/TonB short N-terminal" evidence="7">
    <location>
        <begin position="48"/>
        <end position="95"/>
    </location>
</feature>
<dbReference type="NCBIfam" id="TIGR04057">
    <property type="entry name" value="SusC_RagA_signa"/>
    <property type="match status" value="1"/>
</dbReference>
<keyword evidence="3 5" id="KW-0472">Membrane</keyword>
<keyword evidence="2 6" id="KW-0732">Signal</keyword>
<protein>
    <submittedName>
        <fullName evidence="9">SusC/RagA family TonB-linked outer membrane protein</fullName>
    </submittedName>
</protein>
<comment type="subcellular location">
    <subcellularLocation>
        <location evidence="5">Cell outer membrane</location>
        <topology evidence="5">Multi-pass membrane protein</topology>
    </subcellularLocation>
</comment>
<dbReference type="PROSITE" id="PS52016">
    <property type="entry name" value="TONB_DEPENDENT_REC_3"/>
    <property type="match status" value="1"/>
</dbReference>
<dbReference type="NCBIfam" id="TIGR04056">
    <property type="entry name" value="OMP_RagA_SusC"/>
    <property type="match status" value="1"/>
</dbReference>
<dbReference type="InterPro" id="IPR037066">
    <property type="entry name" value="Plug_dom_sf"/>
</dbReference>
<organism evidence="9 10">
    <name type="scientific">Phocaeicola plebeius</name>
    <dbReference type="NCBI Taxonomy" id="310297"/>
    <lineage>
        <taxon>Bacteria</taxon>
        <taxon>Pseudomonadati</taxon>
        <taxon>Bacteroidota</taxon>
        <taxon>Bacteroidia</taxon>
        <taxon>Bacteroidales</taxon>
        <taxon>Bacteroidaceae</taxon>
        <taxon>Phocaeicola</taxon>
    </lineage>
</organism>
<dbReference type="PANTHER" id="PTHR30069:SF29">
    <property type="entry name" value="HEMOGLOBIN AND HEMOGLOBIN-HAPTOGLOBIN-BINDING PROTEIN 1-RELATED"/>
    <property type="match status" value="1"/>
</dbReference>
<dbReference type="InterPro" id="IPR039426">
    <property type="entry name" value="TonB-dep_rcpt-like"/>
</dbReference>
<evidence type="ECO:0000256" key="2">
    <source>
        <dbReference type="ARBA" id="ARBA00022729"/>
    </source>
</evidence>
<evidence type="ECO:0000256" key="3">
    <source>
        <dbReference type="ARBA" id="ARBA00023136"/>
    </source>
</evidence>
<dbReference type="InterPro" id="IPR023997">
    <property type="entry name" value="TonB-dep_OMP_SusC/RagA_CS"/>
</dbReference>
<feature type="domain" description="TonB-dependent receptor plug" evidence="8">
    <location>
        <begin position="197"/>
        <end position="304"/>
    </location>
</feature>
<evidence type="ECO:0000313" key="10">
    <source>
        <dbReference type="Proteomes" id="UP000260780"/>
    </source>
</evidence>
<dbReference type="Pfam" id="PF13715">
    <property type="entry name" value="CarbopepD_reg_2"/>
    <property type="match status" value="1"/>
</dbReference>
<gene>
    <name evidence="9" type="ORF">DXC17_05645</name>
</gene>
<dbReference type="EMBL" id="QSTF01000009">
    <property type="protein sequence ID" value="RGM41309.1"/>
    <property type="molecule type" value="Genomic_DNA"/>
</dbReference>
<dbReference type="FunFam" id="2.170.130.10:FF:000003">
    <property type="entry name" value="SusC/RagA family TonB-linked outer membrane protein"/>
    <property type="match status" value="1"/>
</dbReference>
<evidence type="ECO:0000256" key="6">
    <source>
        <dbReference type="SAM" id="SignalP"/>
    </source>
</evidence>
<keyword evidence="5" id="KW-1134">Transmembrane beta strand</keyword>
<comment type="similarity">
    <text evidence="5">Belongs to the TonB-dependent receptor family.</text>
</comment>
<keyword evidence="1 5" id="KW-0813">Transport</keyword>
<sequence length="1093" mass="122669">MNYRKKAMLMAGALLCLNLSIYSQSISLKMSNVSVKKAMTELQTKSGYSFVYIAGDVDTDRTVSVNASQLKDAVAQILKGQNVSYEIQGKNIVIKKGTQQATSKKKRKVSGTVKDVNGEPIIGATIMEEGTTNGTITDFDGNFVLEVADGAELDISYIGYQTQKLQAKSGKALAVTLKEDLETLDEVVVVGYGTQKKVSVTGAMASTKGSDLAKVPTANITNTLAGRLPGLISYNRSGEPGYDDAGLLIRGASTTGDSSPLIVVDGVADRAGSLGRIDPNDIENITILKDASAAIYGSRAANGVILVTTKRAKSEKFTVNYNGNIGISSPTILPEMCDSWQYAELINEITPDTYSPEDIQKFKDGSDPVNYPNVNAFDILLKQAVQTQHNVSASAGGKYISFYASLGYKYQDNYYKNSASNYSQYNFRTNIDFTPHKDVKIGLNVAFRQEDRNSPITGSEDIWRYLIKYNPMVNIWFPGTNYGNVSSKQDNFSPATGLDGTTGYQRDRQSYLNADLTLHWDLPWITEGLSVDAGLYVDRADAFYKKFEKKYYMYEQSGDEYIAKEQGSNILDQNMNQTLGVTMNARLNYKRTFNEVHNLNVFVAYEQYQSRYDYMQARRQDFISTAIDEIFAGDINSATNDGKASETARMNYFGRLDYDYAGKYLFQFNWRYDGSENFPAGKRFGFFPGVSVGWRVSEEKFWKENVSWMDYLKVRASWGQMGNDKVDAFQYLTAYTFDNPAILGGGIESGLWLLRTANPNITWEVANTYNVGIETRFLKYFNFEADFFKTKRNNILATRNAAIPEYAGLTLPDENIGICSNIGTELTLGFSKQLNKDWSIMASGNFTYNHSTIDFIDEPEGTLDWQKRTGLSIGTDGDMYLMYEADGIFRTQEELDSYPHLAEARVGDVRFKDVYEDGVIDAKDKVRQDKPAIPRIMYGINLGANYRNWSLNMLFQGAAQVWQYTFMEAGTIGNFTKDFYENRWTENNINAEYPRTYNRDATVTGGGNYRNTFWLNNASYLRLKSIELAYDFPKSWLKNTPISAVRLSLSGYNLFTITGIRNIDPETQENSQGWAAWNTPQSKVYNFGINVTF</sequence>
<feature type="signal peptide" evidence="6">
    <location>
        <begin position="1"/>
        <end position="25"/>
    </location>
</feature>
<dbReference type="Pfam" id="PF07660">
    <property type="entry name" value="STN"/>
    <property type="match status" value="1"/>
</dbReference>
<keyword evidence="4 5" id="KW-0998">Cell outer membrane</keyword>
<evidence type="ECO:0000256" key="1">
    <source>
        <dbReference type="ARBA" id="ARBA00022448"/>
    </source>
</evidence>
<feature type="chain" id="PRO_5017815059" evidence="6">
    <location>
        <begin position="26"/>
        <end position="1093"/>
    </location>
</feature>
<dbReference type="Gene3D" id="2.60.40.1120">
    <property type="entry name" value="Carboxypeptidase-like, regulatory domain"/>
    <property type="match status" value="1"/>
</dbReference>
<name>A0A3E4WGJ2_9BACT</name>
<dbReference type="SUPFAM" id="SSF56935">
    <property type="entry name" value="Porins"/>
    <property type="match status" value="1"/>
</dbReference>
<dbReference type="Gene3D" id="2.170.130.10">
    <property type="entry name" value="TonB-dependent receptor, plug domain"/>
    <property type="match status" value="1"/>
</dbReference>
<dbReference type="SUPFAM" id="SSF49464">
    <property type="entry name" value="Carboxypeptidase regulatory domain-like"/>
    <property type="match status" value="1"/>
</dbReference>
<evidence type="ECO:0000256" key="5">
    <source>
        <dbReference type="PROSITE-ProRule" id="PRU01360"/>
    </source>
</evidence>
<dbReference type="GO" id="GO:0015344">
    <property type="term" value="F:siderophore uptake transmembrane transporter activity"/>
    <property type="evidence" value="ECO:0007669"/>
    <property type="project" value="TreeGrafter"/>
</dbReference>
<evidence type="ECO:0000256" key="4">
    <source>
        <dbReference type="ARBA" id="ARBA00023237"/>
    </source>
</evidence>
<dbReference type="RefSeq" id="WP_117747628.1">
    <property type="nucleotide sequence ID" value="NZ_CAUFJF010000086.1"/>
</dbReference>
<dbReference type="PANTHER" id="PTHR30069">
    <property type="entry name" value="TONB-DEPENDENT OUTER MEMBRANE RECEPTOR"/>
    <property type="match status" value="1"/>
</dbReference>
<comment type="caution">
    <text evidence="9">The sequence shown here is derived from an EMBL/GenBank/DDBJ whole genome shotgun (WGS) entry which is preliminary data.</text>
</comment>
<dbReference type="FunFam" id="2.60.40.1120:FF:000003">
    <property type="entry name" value="Outer membrane protein Omp121"/>
    <property type="match status" value="1"/>
</dbReference>
<dbReference type="AlphaFoldDB" id="A0A3E4WGJ2"/>
<reference evidence="9 10" key="1">
    <citation type="submission" date="2018-08" db="EMBL/GenBank/DDBJ databases">
        <title>A genome reference for cultivated species of the human gut microbiota.</title>
        <authorList>
            <person name="Zou Y."/>
            <person name="Xue W."/>
            <person name="Luo G."/>
        </authorList>
    </citation>
    <scope>NUCLEOTIDE SEQUENCE [LARGE SCALE GENOMIC DNA]</scope>
    <source>
        <strain evidence="9 10">OM08-14</strain>
    </source>
</reference>
<evidence type="ECO:0000259" key="8">
    <source>
        <dbReference type="Pfam" id="PF07715"/>
    </source>
</evidence>
<keyword evidence="5" id="KW-0812">Transmembrane</keyword>
<dbReference type="InterPro" id="IPR011662">
    <property type="entry name" value="Secretin/TonB_short_N"/>
</dbReference>